<dbReference type="Gene3D" id="1.20.1280.290">
    <property type="match status" value="1"/>
</dbReference>
<evidence type="ECO:0000256" key="8">
    <source>
        <dbReference type="ARBA" id="ARBA00022989"/>
    </source>
</evidence>
<sequence length="257" mass="28410">MNPSSSDNKRQSPPLGGGPHAVGLPGHPRHAAALPRRAPYPCPQLDLCHRLAQHVRRPLSIIRPVIQTMSVEFMPFSLPFFLLLNAFAYRLRKKDVFVAPPNVLGFVLSMALMALYMAYRSKKPPATVSPATAVGLEMKLPEHIKEVQAVPKAVAAVPEGRTNCGAEVHTIDNARAVPGGGGGVKVDDEANHTGGVDIDMAGDNDHAMFRPKQVIKLFHLHMDPTCFFIFLFFFLCHVTQNCLRTIFLRMLYTQFYS</sequence>
<dbReference type="HOGENOM" id="CLU_1083295_0_0_1"/>
<evidence type="ECO:0000256" key="10">
    <source>
        <dbReference type="RuleBase" id="RU910715"/>
    </source>
</evidence>
<keyword evidence="8 10" id="KW-1133">Transmembrane helix</keyword>
<dbReference type="GO" id="GO:0005886">
    <property type="term" value="C:plasma membrane"/>
    <property type="evidence" value="ECO:0007669"/>
    <property type="project" value="UniProtKB-SubCell"/>
</dbReference>
<keyword evidence="13" id="KW-1185">Reference proteome</keyword>
<proteinExistence type="inferred from homology"/>
<evidence type="ECO:0000256" key="9">
    <source>
        <dbReference type="ARBA" id="ARBA00023136"/>
    </source>
</evidence>
<evidence type="ECO:0000256" key="1">
    <source>
        <dbReference type="ARBA" id="ARBA00004651"/>
    </source>
</evidence>
<name>A0A0E0DNT4_9ORYZ</name>
<keyword evidence="7" id="KW-0677">Repeat</keyword>
<protein>
    <recommendedName>
        <fullName evidence="10">Bidirectional sugar transporter SWEET</fullName>
    </recommendedName>
</protein>
<dbReference type="GO" id="GO:0051119">
    <property type="term" value="F:sugar transmembrane transporter activity"/>
    <property type="evidence" value="ECO:0007669"/>
    <property type="project" value="InterPro"/>
</dbReference>
<evidence type="ECO:0000256" key="4">
    <source>
        <dbReference type="ARBA" id="ARBA00022475"/>
    </source>
</evidence>
<comment type="similarity">
    <text evidence="2 10">Belongs to the SWEET sugar transporter family.</text>
</comment>
<evidence type="ECO:0000256" key="6">
    <source>
        <dbReference type="ARBA" id="ARBA00022692"/>
    </source>
</evidence>
<organism evidence="12">
    <name type="scientific">Oryza meridionalis</name>
    <dbReference type="NCBI Taxonomy" id="40149"/>
    <lineage>
        <taxon>Eukaryota</taxon>
        <taxon>Viridiplantae</taxon>
        <taxon>Streptophyta</taxon>
        <taxon>Embryophyta</taxon>
        <taxon>Tracheophyta</taxon>
        <taxon>Spermatophyta</taxon>
        <taxon>Magnoliopsida</taxon>
        <taxon>Liliopsida</taxon>
        <taxon>Poales</taxon>
        <taxon>Poaceae</taxon>
        <taxon>BOP clade</taxon>
        <taxon>Oryzoideae</taxon>
        <taxon>Oryzeae</taxon>
        <taxon>Oryzinae</taxon>
        <taxon>Oryza</taxon>
    </lineage>
</organism>
<evidence type="ECO:0000256" key="5">
    <source>
        <dbReference type="ARBA" id="ARBA00022597"/>
    </source>
</evidence>
<keyword evidence="3 10" id="KW-0813">Transport</keyword>
<dbReference type="PANTHER" id="PTHR10791:SF50">
    <property type="entry name" value="BIDIRECTIONAL SUGAR TRANSPORTER SWEET15"/>
    <property type="match status" value="1"/>
</dbReference>
<comment type="function">
    <text evidence="10">Mediates both low-affinity uptake and efflux of sugar across the membrane.</text>
</comment>
<accession>A0A0E0DNT4</accession>
<reference evidence="12" key="2">
    <citation type="submission" date="2018-05" db="EMBL/GenBank/DDBJ databases">
        <title>OmerRS3 (Oryza meridionalis Reference Sequence Version 3).</title>
        <authorList>
            <person name="Zhang J."/>
            <person name="Kudrna D."/>
            <person name="Lee S."/>
            <person name="Talag J."/>
            <person name="Welchert J."/>
            <person name="Wing R.A."/>
        </authorList>
    </citation>
    <scope>NUCLEOTIDE SEQUENCE [LARGE SCALE GENOMIC DNA]</scope>
    <source>
        <strain evidence="12">cv. OR44</strain>
    </source>
</reference>
<evidence type="ECO:0000256" key="11">
    <source>
        <dbReference type="SAM" id="MobiDB-lite"/>
    </source>
</evidence>
<dbReference type="eggNOG" id="KOG1623">
    <property type="taxonomic scope" value="Eukaryota"/>
</dbReference>
<dbReference type="InterPro" id="IPR047664">
    <property type="entry name" value="SWEET"/>
</dbReference>
<dbReference type="PANTHER" id="PTHR10791">
    <property type="entry name" value="RAG1-ACTIVATING PROTEIN 1"/>
    <property type="match status" value="1"/>
</dbReference>
<keyword evidence="5 10" id="KW-0762">Sugar transport</keyword>
<comment type="subcellular location">
    <subcellularLocation>
        <location evidence="1">Cell membrane</location>
        <topology evidence="1">Multi-pass membrane protein</topology>
    </subcellularLocation>
</comment>
<comment type="caution">
    <text evidence="10">Lacks conserved residue(s) required for the propagation of feature annotation.</text>
</comment>
<dbReference type="Pfam" id="PF03083">
    <property type="entry name" value="MtN3_slv"/>
    <property type="match status" value="1"/>
</dbReference>
<dbReference type="EnsemblPlants" id="OMERI05G07640.1">
    <property type="protein sequence ID" value="OMERI05G07640.1"/>
    <property type="gene ID" value="OMERI05G07640"/>
</dbReference>
<feature type="region of interest" description="Disordered" evidence="11">
    <location>
        <begin position="1"/>
        <end position="28"/>
    </location>
</feature>
<evidence type="ECO:0000256" key="7">
    <source>
        <dbReference type="ARBA" id="ARBA00022737"/>
    </source>
</evidence>
<keyword evidence="4" id="KW-1003">Cell membrane</keyword>
<dbReference type="Proteomes" id="UP000008021">
    <property type="component" value="Chromosome 5"/>
</dbReference>
<dbReference type="AlphaFoldDB" id="A0A0E0DNT4"/>
<evidence type="ECO:0000256" key="3">
    <source>
        <dbReference type="ARBA" id="ARBA00022448"/>
    </source>
</evidence>
<dbReference type="STRING" id="40149.A0A0E0DNT4"/>
<feature type="transmembrane region" description="Helical" evidence="10">
    <location>
        <begin position="97"/>
        <end position="119"/>
    </location>
</feature>
<keyword evidence="6 10" id="KW-0812">Transmembrane</keyword>
<evidence type="ECO:0000313" key="13">
    <source>
        <dbReference type="Proteomes" id="UP000008021"/>
    </source>
</evidence>
<reference evidence="12" key="1">
    <citation type="submission" date="2015-04" db="UniProtKB">
        <authorList>
            <consortium name="EnsemblPlants"/>
        </authorList>
    </citation>
    <scope>IDENTIFICATION</scope>
</reference>
<evidence type="ECO:0000313" key="12">
    <source>
        <dbReference type="EnsemblPlants" id="OMERI05G07640.1"/>
    </source>
</evidence>
<dbReference type="InterPro" id="IPR004316">
    <property type="entry name" value="SWEET_rpt"/>
</dbReference>
<evidence type="ECO:0000256" key="2">
    <source>
        <dbReference type="ARBA" id="ARBA00007809"/>
    </source>
</evidence>
<keyword evidence="9 10" id="KW-0472">Membrane</keyword>
<dbReference type="Gramene" id="OMERI05G07640.1">
    <property type="protein sequence ID" value="OMERI05G07640.1"/>
    <property type="gene ID" value="OMERI05G07640"/>
</dbReference>